<organism evidence="1 2">
    <name type="scientific">Fictibacillus norfolkensis</name>
    <dbReference type="NCBI Taxonomy" id="2762233"/>
    <lineage>
        <taxon>Bacteria</taxon>
        <taxon>Bacillati</taxon>
        <taxon>Bacillota</taxon>
        <taxon>Bacilli</taxon>
        <taxon>Bacillales</taxon>
        <taxon>Fictibacillaceae</taxon>
        <taxon>Fictibacillus</taxon>
    </lineage>
</organism>
<proteinExistence type="predicted"/>
<accession>A0ABR8SKI6</accession>
<dbReference type="RefSeq" id="WP_191753321.1">
    <property type="nucleotide sequence ID" value="NZ_JACSQM010000003.1"/>
</dbReference>
<dbReference type="Pfam" id="PF17279">
    <property type="entry name" value="DUF5344"/>
    <property type="match status" value="1"/>
</dbReference>
<keyword evidence="2" id="KW-1185">Reference proteome</keyword>
<protein>
    <submittedName>
        <fullName evidence="1">YwqI/YxiC family protein</fullName>
    </submittedName>
</protein>
<gene>
    <name evidence="1" type="ORF">H9648_07660</name>
</gene>
<dbReference type="Proteomes" id="UP000603641">
    <property type="component" value="Unassembled WGS sequence"/>
</dbReference>
<dbReference type="EMBL" id="JACSQM010000003">
    <property type="protein sequence ID" value="MBD7963928.1"/>
    <property type="molecule type" value="Genomic_DNA"/>
</dbReference>
<name>A0ABR8SKI6_9BACL</name>
<dbReference type="InterPro" id="IPR046318">
    <property type="entry name" value="DUF5344"/>
</dbReference>
<evidence type="ECO:0000313" key="2">
    <source>
        <dbReference type="Proteomes" id="UP000603641"/>
    </source>
</evidence>
<comment type="caution">
    <text evidence="1">The sequence shown here is derived from an EMBL/GenBank/DDBJ whole genome shotgun (WGS) entry which is preliminary data.</text>
</comment>
<evidence type="ECO:0000313" key="1">
    <source>
        <dbReference type="EMBL" id="MBD7963928.1"/>
    </source>
</evidence>
<sequence>MGEIRIKYSDVQESLSKIQSAVQSLKPNTPKSLGEGNVLESIDKLNSLNQILQQTLMTYQQLIIKNLEGTQKSVKMMQETDEGLVTTMIQR</sequence>
<reference evidence="1 2" key="1">
    <citation type="submission" date="2020-08" db="EMBL/GenBank/DDBJ databases">
        <title>A Genomic Blueprint of the Chicken Gut Microbiome.</title>
        <authorList>
            <person name="Gilroy R."/>
            <person name="Ravi A."/>
            <person name="Getino M."/>
            <person name="Pursley I."/>
            <person name="Horton D.L."/>
            <person name="Alikhan N.-F."/>
            <person name="Baker D."/>
            <person name="Gharbi K."/>
            <person name="Hall N."/>
            <person name="Watson M."/>
            <person name="Adriaenssens E.M."/>
            <person name="Foster-Nyarko E."/>
            <person name="Jarju S."/>
            <person name="Secka A."/>
            <person name="Antonio M."/>
            <person name="Oren A."/>
            <person name="Chaudhuri R."/>
            <person name="La Ragione R.M."/>
            <person name="Hildebrand F."/>
            <person name="Pallen M.J."/>
        </authorList>
    </citation>
    <scope>NUCLEOTIDE SEQUENCE [LARGE SCALE GENOMIC DNA]</scope>
    <source>
        <strain evidence="1 2">Sa2CUA10</strain>
    </source>
</reference>